<keyword evidence="14" id="KW-1185">Reference proteome</keyword>
<evidence type="ECO:0000256" key="4">
    <source>
        <dbReference type="ARBA" id="ARBA00022806"/>
    </source>
</evidence>
<evidence type="ECO:0000259" key="10">
    <source>
        <dbReference type="PROSITE" id="PS51192"/>
    </source>
</evidence>
<dbReference type="InterPro" id="IPR001650">
    <property type="entry name" value="Helicase_C-like"/>
</dbReference>
<feature type="region of interest" description="Disordered" evidence="7">
    <location>
        <begin position="148"/>
        <end position="211"/>
    </location>
</feature>
<evidence type="ECO:0000259" key="12">
    <source>
        <dbReference type="PROSITE" id="PS51327"/>
    </source>
</evidence>
<dbReference type="GO" id="GO:0005524">
    <property type="term" value="F:ATP binding"/>
    <property type="evidence" value="ECO:0007669"/>
    <property type="project" value="UniProtKB-KW"/>
</dbReference>
<evidence type="ECO:0000256" key="7">
    <source>
        <dbReference type="SAM" id="MobiDB-lite"/>
    </source>
</evidence>
<dbReference type="GO" id="GO:0031047">
    <property type="term" value="P:regulatory ncRNA-mediated gene silencing"/>
    <property type="evidence" value="ECO:0007669"/>
    <property type="project" value="UniProtKB-ARBA"/>
</dbReference>
<proteinExistence type="inferred from homology"/>
<keyword evidence="6" id="KW-0694">RNA-binding</keyword>
<feature type="compositionally biased region" description="Basic and acidic residues" evidence="7">
    <location>
        <begin position="520"/>
        <end position="531"/>
    </location>
</feature>
<dbReference type="InterPro" id="IPR005034">
    <property type="entry name" value="Dicer_dimerisation"/>
</dbReference>
<comment type="caution">
    <text evidence="13">The sequence shown here is derived from an EMBL/GenBank/DDBJ whole genome shotgun (WGS) entry which is preliminary data.</text>
</comment>
<dbReference type="GO" id="GO:0006396">
    <property type="term" value="P:RNA processing"/>
    <property type="evidence" value="ECO:0007669"/>
    <property type="project" value="InterPro"/>
</dbReference>
<dbReference type="Gene3D" id="3.30.160.380">
    <property type="entry name" value="Dicer dimerisation domain"/>
    <property type="match status" value="1"/>
</dbReference>
<feature type="signal peptide" evidence="8">
    <location>
        <begin position="1"/>
        <end position="22"/>
    </location>
</feature>
<dbReference type="EMBL" id="LGRX02003280">
    <property type="protein sequence ID" value="KAK3282510.1"/>
    <property type="molecule type" value="Genomic_DNA"/>
</dbReference>
<dbReference type="PROSITE" id="PS51194">
    <property type="entry name" value="HELICASE_CTER"/>
    <property type="match status" value="1"/>
</dbReference>
<dbReference type="GO" id="GO:0003723">
    <property type="term" value="F:RNA binding"/>
    <property type="evidence" value="ECO:0007669"/>
    <property type="project" value="UniProtKB-UniRule"/>
</dbReference>
<dbReference type="Pfam" id="PF03368">
    <property type="entry name" value="Dicer_dimer"/>
    <property type="match status" value="1"/>
</dbReference>
<dbReference type="PANTHER" id="PTHR14950:SF37">
    <property type="entry name" value="ENDORIBONUCLEASE DICER"/>
    <property type="match status" value="1"/>
</dbReference>
<dbReference type="PANTHER" id="PTHR14950">
    <property type="entry name" value="DICER-RELATED"/>
    <property type="match status" value="1"/>
</dbReference>
<feature type="compositionally biased region" description="Basic and acidic residues" evidence="7">
    <location>
        <begin position="1713"/>
        <end position="1722"/>
    </location>
</feature>
<keyword evidence="4" id="KW-0347">Helicase</keyword>
<feature type="compositionally biased region" description="Low complexity" evidence="7">
    <location>
        <begin position="193"/>
        <end position="206"/>
    </location>
</feature>
<feature type="region of interest" description="Disordered" evidence="7">
    <location>
        <begin position="1038"/>
        <end position="1072"/>
    </location>
</feature>
<evidence type="ECO:0000256" key="8">
    <source>
        <dbReference type="SAM" id="SignalP"/>
    </source>
</evidence>
<dbReference type="SUPFAM" id="SSF52540">
    <property type="entry name" value="P-loop containing nucleoside triphosphate hydrolases"/>
    <property type="match status" value="1"/>
</dbReference>
<comment type="similarity">
    <text evidence="6">Belongs to the helicase family. Dicer subfamily.</text>
</comment>
<sequence>MTRDLDLTYFALGSLFLLQGLTSEVADGKRCAATDSDVNAKLTVLRVKRKRADEVAETIIIESGSSAAKKKVRENELSDILSKQSFSAESYAGESPSNIFRSGAGQDSEKVESVTCRRYKRVDTVRVSSLKSTADAEKLVQRLRAQWKAQASSSGTRAEDASTRVAQRRQNAREEVIKHARSVRYQQVRRSRAGSAAATSSRSGASSREEDPLPELIHVCDVVHLSDKGQAAPDSRCQASTPSTSEVRLISSVASLATSSGKTFAATLVIKDKADKLLHRKQLAVFVVPTKNLVPQQAEELRIHLPLDVGEYAGREAPQDEAGWERARSKHSAMVMTAKVLENSLTRGYLQMTSIGLLVFDECHHIAKNDLTCALMKAFYHPLPRESRPHVIGLTSSLINGKYTGNRFGKVWGNLEQTLDARVISSAAAEWSHLQPRLVSFRAERGRELEGTAGEHKVVREFNSSVRELGLWGACHYLHWEMSRMSRRLLSVRGEARRPGSVTASSDPAFCAPPQRVTRRLGEGGGSERGRRSIAQRGEEDACLASQLGHWLTVVLEPAEGVPMEAEGATAVVGVAAMETGGARAEADGVAAVVGAAAMETGGARAEADGAAAVVGAAAMETGGGPAEAEGAAAYVGQPAMKDAESSVYARKWALSSRAFVKLARALHGMKDGLANGMMSGVLDAATSGVEVGSEGVGGGSMEVIADSGMKGQRAEPCTNESAGNGNAPDGSDYAAVPRLSDKASVLIEELRMLRGEVERANGTWRGLIFVERKSCAVGLVQLLRRVPELAFLQCGMEVGHISTAVDRRYRNASCHAATATATTTALRSFMSGELNMLVATSVLEEGLDVPNCRLVVLFNVQNNVCKFIQARGRARHSASRLLVLAPDSASCLTDTTQQIIENVKGADIRLRKAALADEKERLETLGESVPLLLKFAQHDAFYVHESGALATIHTAVGLLQQYCGTLPKDNYMAHRSPRYCFSREPPFVCTAAIPGHAWLPELRGHPKSRRALAKASAALEVIRWLHRSRELDNHFQPAFRRKHSRPEVTCSDDSASNDKGDGAGEGEAAPGSLSHFLASTKRPDCLGVMPALEPFGGVEASRAEASRAEASGAEASRVEASRAEASQAEASRAEANRAEASRAEASRRARDAEVAATTLHLHALTSSGQAAGGGAAEVQTFGILTAERLPEVPGVRVYVGQNRCTQKLWAMEYVRAMAVEGRDLEALVQFHRWLHCKLVLPCPDGLDVPNRYLLAPLVQRSGAGGGTQAGGTLGREAADASWRLDWGALRRPGMPWTRPFTWPGSTMVAQVDEDPSRQPQSENVDVDAPCDEGLTVDCLLLPPNDHLFRCRRIGGPLTAGMLRTVEDAEGNKERKSLEEHYKAKYPQFAHLLHAGTPLVEAEALKTGRKLSDWLLPGSASAGRAAPPAKASARLEREDGTVHSCSYFPLVVCRRFALSPELWGEARELPSVLWKLEALFLAAELMERLRRPLGLRRPASAGTADAEDAGSAEGCVAGAAGLSGDDLREKELELINRLMVATTAGSCHEDDNYQLLEYVGDAFLKYAVGCDVFLHRPQAQEGELTDQRTAVVSNAALAATGIRWGLVPYIRTASIHDVRKATLQAMQAAEAAAEASPPAPAEGRAAAATSPATTEPAPAEAEAAAGVTVEAAADEAATCTQAGAELSAVENTAHVSEAAQGFSTETRHMRHVEATGDEQRAEADDDEQPMETDDDEQRMETDDDDQRMEADDDEQRMGDRR</sequence>
<feature type="domain" description="Helicase ATP-binding" evidence="10">
    <location>
        <begin position="243"/>
        <end position="416"/>
    </location>
</feature>
<evidence type="ECO:0000256" key="5">
    <source>
        <dbReference type="ARBA" id="ARBA00022840"/>
    </source>
</evidence>
<dbReference type="Proteomes" id="UP001190700">
    <property type="component" value="Unassembled WGS sequence"/>
</dbReference>
<feature type="compositionally biased region" description="Basic residues" evidence="7">
    <location>
        <begin position="179"/>
        <end position="192"/>
    </location>
</feature>
<feature type="region of interest" description="Disordered" evidence="7">
    <location>
        <begin position="1713"/>
        <end position="1761"/>
    </location>
</feature>
<evidence type="ECO:0000313" key="13">
    <source>
        <dbReference type="EMBL" id="KAK3282510.1"/>
    </source>
</evidence>
<accession>A0AAE0GQV6</accession>
<dbReference type="PROSITE" id="PS50142">
    <property type="entry name" value="RNASE_3_2"/>
    <property type="match status" value="1"/>
</dbReference>
<dbReference type="Gene3D" id="3.40.50.300">
    <property type="entry name" value="P-loop containing nucleotide triphosphate hydrolases"/>
    <property type="match status" value="2"/>
</dbReference>
<feature type="chain" id="PRO_5042007573" description="Dicer-like protein 1" evidence="8">
    <location>
        <begin position="23"/>
        <end position="1761"/>
    </location>
</feature>
<dbReference type="InterPro" id="IPR011545">
    <property type="entry name" value="DEAD/DEAH_box_helicase_dom"/>
</dbReference>
<dbReference type="InterPro" id="IPR036389">
    <property type="entry name" value="RNase_III_sf"/>
</dbReference>
<feature type="region of interest" description="Disordered" evidence="7">
    <location>
        <begin position="1107"/>
        <end position="1147"/>
    </location>
</feature>
<feature type="domain" description="Helicase C-terminal" evidence="11">
    <location>
        <begin position="746"/>
        <end position="938"/>
    </location>
</feature>
<feature type="region of interest" description="Disordered" evidence="7">
    <location>
        <begin position="1629"/>
        <end position="1666"/>
    </location>
</feature>
<dbReference type="GO" id="GO:0004525">
    <property type="term" value="F:ribonuclease III activity"/>
    <property type="evidence" value="ECO:0007669"/>
    <property type="project" value="InterPro"/>
</dbReference>
<evidence type="ECO:0000256" key="1">
    <source>
        <dbReference type="ARBA" id="ARBA00022737"/>
    </source>
</evidence>
<dbReference type="Pfam" id="PF00270">
    <property type="entry name" value="DEAD"/>
    <property type="match status" value="1"/>
</dbReference>
<feature type="region of interest" description="Disordered" evidence="7">
    <location>
        <begin position="498"/>
        <end position="536"/>
    </location>
</feature>
<dbReference type="InterPro" id="IPR014001">
    <property type="entry name" value="Helicase_ATP-bd"/>
</dbReference>
<keyword evidence="8" id="KW-0732">Signal</keyword>
<feature type="domain" description="Dicer dsRNA-binding fold" evidence="12">
    <location>
        <begin position="956"/>
        <end position="1046"/>
    </location>
</feature>
<evidence type="ECO:0000259" key="9">
    <source>
        <dbReference type="PROSITE" id="PS50142"/>
    </source>
</evidence>
<dbReference type="SMART" id="SM00487">
    <property type="entry name" value="DEXDc"/>
    <property type="match status" value="1"/>
</dbReference>
<evidence type="ECO:0000256" key="3">
    <source>
        <dbReference type="ARBA" id="ARBA00022801"/>
    </source>
</evidence>
<feature type="domain" description="RNase III" evidence="9">
    <location>
        <begin position="1530"/>
        <end position="1611"/>
    </location>
</feature>
<dbReference type="InterPro" id="IPR000999">
    <property type="entry name" value="RNase_III_dom"/>
</dbReference>
<dbReference type="SMART" id="SM00490">
    <property type="entry name" value="HELICc"/>
    <property type="match status" value="1"/>
</dbReference>
<dbReference type="SUPFAM" id="SSF69065">
    <property type="entry name" value="RNase III domain-like"/>
    <property type="match status" value="1"/>
</dbReference>
<gene>
    <name evidence="13" type="ORF">CYMTET_9759</name>
</gene>
<dbReference type="Pfam" id="PF00636">
    <property type="entry name" value="Ribonuclease_3"/>
    <property type="match status" value="1"/>
</dbReference>
<feature type="compositionally biased region" description="Acidic residues" evidence="7">
    <location>
        <begin position="1723"/>
        <end position="1754"/>
    </location>
</feature>
<dbReference type="CDD" id="cd00593">
    <property type="entry name" value="RIBOc"/>
    <property type="match status" value="1"/>
</dbReference>
<reference evidence="13 14" key="1">
    <citation type="journal article" date="2015" name="Genome Biol. Evol.">
        <title>Comparative Genomics of a Bacterivorous Green Alga Reveals Evolutionary Causalities and Consequences of Phago-Mixotrophic Mode of Nutrition.</title>
        <authorList>
            <person name="Burns J.A."/>
            <person name="Paasch A."/>
            <person name="Narechania A."/>
            <person name="Kim E."/>
        </authorList>
    </citation>
    <scope>NUCLEOTIDE SEQUENCE [LARGE SCALE GENOMIC DNA]</scope>
    <source>
        <strain evidence="13 14">PLY_AMNH</strain>
    </source>
</reference>
<keyword evidence="5" id="KW-0067">ATP-binding</keyword>
<evidence type="ECO:0000256" key="2">
    <source>
        <dbReference type="ARBA" id="ARBA00022741"/>
    </source>
</evidence>
<dbReference type="PROSITE" id="PS51192">
    <property type="entry name" value="HELICASE_ATP_BIND_1"/>
    <property type="match status" value="1"/>
</dbReference>
<feature type="compositionally biased region" description="Basic and acidic residues" evidence="7">
    <location>
        <begin position="1132"/>
        <end position="1147"/>
    </location>
</feature>
<dbReference type="Pfam" id="PF00271">
    <property type="entry name" value="Helicase_C"/>
    <property type="match status" value="1"/>
</dbReference>
<organism evidence="13 14">
    <name type="scientific">Cymbomonas tetramitiformis</name>
    <dbReference type="NCBI Taxonomy" id="36881"/>
    <lineage>
        <taxon>Eukaryota</taxon>
        <taxon>Viridiplantae</taxon>
        <taxon>Chlorophyta</taxon>
        <taxon>Pyramimonadophyceae</taxon>
        <taxon>Pyramimonadales</taxon>
        <taxon>Pyramimonadaceae</taxon>
        <taxon>Cymbomonas</taxon>
    </lineage>
</organism>
<evidence type="ECO:0008006" key="15">
    <source>
        <dbReference type="Google" id="ProtNLM"/>
    </source>
</evidence>
<keyword evidence="1" id="KW-0677">Repeat</keyword>
<dbReference type="SMART" id="SM00535">
    <property type="entry name" value="RIBOc"/>
    <property type="match status" value="1"/>
</dbReference>
<evidence type="ECO:0000313" key="14">
    <source>
        <dbReference type="Proteomes" id="UP001190700"/>
    </source>
</evidence>
<feature type="region of interest" description="Disordered" evidence="7">
    <location>
        <begin position="709"/>
        <end position="731"/>
    </location>
</feature>
<name>A0AAE0GQV6_9CHLO</name>
<evidence type="ECO:0000256" key="6">
    <source>
        <dbReference type="PROSITE-ProRule" id="PRU00657"/>
    </source>
</evidence>
<dbReference type="Gene3D" id="1.10.1520.10">
    <property type="entry name" value="Ribonuclease III domain"/>
    <property type="match status" value="1"/>
</dbReference>
<keyword evidence="2" id="KW-0547">Nucleotide-binding</keyword>
<dbReference type="InterPro" id="IPR038248">
    <property type="entry name" value="Dicer_dimer_sf"/>
</dbReference>
<dbReference type="GO" id="GO:0004386">
    <property type="term" value="F:helicase activity"/>
    <property type="evidence" value="ECO:0007669"/>
    <property type="project" value="UniProtKB-KW"/>
</dbReference>
<protein>
    <recommendedName>
        <fullName evidence="15">Dicer-like protein 1</fullName>
    </recommendedName>
</protein>
<evidence type="ECO:0000259" key="11">
    <source>
        <dbReference type="PROSITE" id="PS51194"/>
    </source>
</evidence>
<dbReference type="InterPro" id="IPR027417">
    <property type="entry name" value="P-loop_NTPase"/>
</dbReference>
<keyword evidence="3" id="KW-0378">Hydrolase</keyword>
<dbReference type="PROSITE" id="PS51327">
    <property type="entry name" value="DICER_DSRBF"/>
    <property type="match status" value="1"/>
</dbReference>